<gene>
    <name evidence="1" type="ORF">AWZ03_000657</name>
</gene>
<keyword evidence="2" id="KW-1185">Reference proteome</keyword>
<dbReference type="EMBL" id="LSRL02000002">
    <property type="protein sequence ID" value="TDG53114.1"/>
    <property type="molecule type" value="Genomic_DNA"/>
</dbReference>
<comment type="caution">
    <text evidence="1">The sequence shown here is derived from an EMBL/GenBank/DDBJ whole genome shotgun (WGS) entry which is preliminary data.</text>
</comment>
<reference evidence="1 2" key="1">
    <citation type="journal article" date="2019" name="J. Hered.">
        <title>An Improved Genome Assembly for Drosophila navojoa, the Basal Species in the mojavensis Cluster.</title>
        <authorList>
            <person name="Vanderlinde T."/>
            <person name="Dupim E.G."/>
            <person name="Nazario-Yepiz N.O."/>
            <person name="Carvalho A.B."/>
        </authorList>
    </citation>
    <scope>NUCLEOTIDE SEQUENCE [LARGE SCALE GENOMIC DNA]</scope>
    <source>
        <strain evidence="1">Navoj_Jal97</strain>
        <tissue evidence="1">Whole organism</tissue>
    </source>
</reference>
<protein>
    <submittedName>
        <fullName evidence="1">Uncharacterized protein</fullName>
    </submittedName>
</protein>
<evidence type="ECO:0000313" key="2">
    <source>
        <dbReference type="Proteomes" id="UP000295192"/>
    </source>
</evidence>
<proteinExistence type="predicted"/>
<accession>A0A484BWQ9</accession>
<dbReference type="Proteomes" id="UP000295192">
    <property type="component" value="Unassembled WGS sequence"/>
</dbReference>
<name>A0A484BWQ9_DRONA</name>
<sequence>MPAVAVTSCCGSIGELDKLAKLSSAGWLHSKWRKGLRDLKGFIKFVNSTKSRAPTPAHVLTPLGRCCRRPSARSKFEHYMAGDKPSSQPAIQRFDEPDEDLSLSPWLMRLPVSQNMTKGDKIYERLLSALLHSAQLSPARQPAAAGHRSIPASQHLSIQAAIHRGIHQFHLILTPNMRAMLTNDTRTRTLDRWTRSGILLELELKLATRIAAKHLL</sequence>
<evidence type="ECO:0000313" key="1">
    <source>
        <dbReference type="EMBL" id="TDG53114.1"/>
    </source>
</evidence>
<dbReference type="AlphaFoldDB" id="A0A484BWQ9"/>
<organism evidence="1 2">
    <name type="scientific">Drosophila navojoa</name>
    <name type="common">Fruit fly</name>
    <dbReference type="NCBI Taxonomy" id="7232"/>
    <lineage>
        <taxon>Eukaryota</taxon>
        <taxon>Metazoa</taxon>
        <taxon>Ecdysozoa</taxon>
        <taxon>Arthropoda</taxon>
        <taxon>Hexapoda</taxon>
        <taxon>Insecta</taxon>
        <taxon>Pterygota</taxon>
        <taxon>Neoptera</taxon>
        <taxon>Endopterygota</taxon>
        <taxon>Diptera</taxon>
        <taxon>Brachycera</taxon>
        <taxon>Muscomorpha</taxon>
        <taxon>Ephydroidea</taxon>
        <taxon>Drosophilidae</taxon>
        <taxon>Drosophila</taxon>
    </lineage>
</organism>